<dbReference type="PANTHER" id="PTHR30572">
    <property type="entry name" value="MEMBRANE COMPONENT OF TRANSPORTER-RELATED"/>
    <property type="match status" value="1"/>
</dbReference>
<feature type="transmembrane region" description="Helical" evidence="7">
    <location>
        <begin position="256"/>
        <end position="279"/>
    </location>
</feature>
<keyword evidence="4 7" id="KW-1133">Transmembrane helix</keyword>
<feature type="domain" description="ABC3 transporter permease C-terminal" evidence="8">
    <location>
        <begin position="705"/>
        <end position="817"/>
    </location>
</feature>
<evidence type="ECO:0000259" key="8">
    <source>
        <dbReference type="Pfam" id="PF02687"/>
    </source>
</evidence>
<reference evidence="9 10" key="1">
    <citation type="submission" date="2022-06" db="EMBL/GenBank/DDBJ databases">
        <title>Isolation of gut microbiota from human fecal samples.</title>
        <authorList>
            <person name="Pamer E.G."/>
            <person name="Barat B."/>
            <person name="Waligurski E."/>
            <person name="Medina S."/>
            <person name="Paddock L."/>
            <person name="Mostad J."/>
        </authorList>
    </citation>
    <scope>NUCLEOTIDE SEQUENCE [LARGE SCALE GENOMIC DNA]</scope>
    <source>
        <strain evidence="9 10">SL.3.17</strain>
    </source>
</reference>
<feature type="transmembrane region" description="Helical" evidence="7">
    <location>
        <begin position="788"/>
        <end position="816"/>
    </location>
</feature>
<keyword evidence="10" id="KW-1185">Reference proteome</keyword>
<feature type="transmembrane region" description="Helical" evidence="7">
    <location>
        <begin position="753"/>
        <end position="776"/>
    </location>
</feature>
<accession>A0ABT1RMK4</accession>
<dbReference type="Pfam" id="PF02687">
    <property type="entry name" value="FtsX"/>
    <property type="match status" value="2"/>
</dbReference>
<sequence>MLANNNRKVITRMAKRSLVSNKRKNLMMVIAVLLASFMLFSVLTVGGTFFKMQRQQDIRLSGADFDAYIYGGFTEEQKRVCDKNTKIETVCVEGMAGWAEKSELDDTLHTIFIWADDTRWNKMMAPAVKQVKGRYPQKDDEVMATKKALEDCGLEHLNIGDSFKLTYTDNLGSHTKRFTLSGIRDGYGDQEVFYVSQSFFQQSGFKFTDSGRSFLYLKFKSFLVTGKTQKELESSLNLSKKQHLIFTSDAAWSMQLLAGMAGLILITCLSAYLLIYNILYLSISGNIRYYGLLQTVGMSGRQIRRLIKKQMLFVGAAGIGSGLILGAAASFVIIPAVVKTLGIRQTQISVFFHPAILLAVIFLAAVTIYLGSRKPVRIATEISPVEAMGYRSQAGAKRSHKTGRGRLIRRLAQEQLTRDKKKTLVVVLSLTATLSVFLCLATLIASQGPRTIVSGYMDTDMVIKNDTMWKEDQSQWKQLFDRDFFSRLSEEEEIREFHPMFTARIVVPWKQGFVDSWMEKMYEMWMNETYDEVKEDYKKHPEKYYSNMIGIDQGEFEYLNSTLKTPVNKKDFLAGKACILYGSDLEFDEKTLKKQELTCALKERPDKPYSLEIAGATDDTYYALPGVTPTIIVSEAFMKTIIEEPYILKLAVHYQEEYDETAESEVMAAMEASPYAKDFSYDSKLEEMKATEKAQNNMMGIGIGITVLLALIGIMNYINTVSGNIQNRKVELAIMESVGMTDRQIRKMLVAEGLLYAAVSLLLTGTIGLGVTYLIYQSMNYMDIAFAVPALPVLAMVLVVTAICVIVPLLAYRLLVGKKAVVERIRGVE</sequence>
<evidence type="ECO:0000256" key="3">
    <source>
        <dbReference type="ARBA" id="ARBA00022692"/>
    </source>
</evidence>
<feature type="transmembrane region" description="Helical" evidence="7">
    <location>
        <begin position="698"/>
        <end position="718"/>
    </location>
</feature>
<evidence type="ECO:0000256" key="1">
    <source>
        <dbReference type="ARBA" id="ARBA00004651"/>
    </source>
</evidence>
<comment type="caution">
    <text evidence="9">The sequence shown here is derived from an EMBL/GenBank/DDBJ whole genome shotgun (WGS) entry which is preliminary data.</text>
</comment>
<dbReference type="PANTHER" id="PTHR30572:SF4">
    <property type="entry name" value="ABC TRANSPORTER PERMEASE YTRF"/>
    <property type="match status" value="1"/>
</dbReference>
<evidence type="ECO:0000256" key="6">
    <source>
        <dbReference type="ARBA" id="ARBA00038076"/>
    </source>
</evidence>
<evidence type="ECO:0000256" key="5">
    <source>
        <dbReference type="ARBA" id="ARBA00023136"/>
    </source>
</evidence>
<evidence type="ECO:0000313" key="10">
    <source>
        <dbReference type="Proteomes" id="UP001524502"/>
    </source>
</evidence>
<protein>
    <submittedName>
        <fullName evidence="9">ABC transporter permease</fullName>
    </submittedName>
</protein>
<feature type="transmembrane region" description="Helical" evidence="7">
    <location>
        <begin position="350"/>
        <end position="370"/>
    </location>
</feature>
<feature type="domain" description="ABC3 transporter permease C-terminal" evidence="8">
    <location>
        <begin position="263"/>
        <end position="373"/>
    </location>
</feature>
<evidence type="ECO:0000256" key="7">
    <source>
        <dbReference type="SAM" id="Phobius"/>
    </source>
</evidence>
<comment type="subcellular location">
    <subcellularLocation>
        <location evidence="1">Cell membrane</location>
        <topology evidence="1">Multi-pass membrane protein</topology>
    </subcellularLocation>
</comment>
<dbReference type="InterPro" id="IPR050250">
    <property type="entry name" value="Macrolide_Exporter_MacB"/>
</dbReference>
<proteinExistence type="inferred from homology"/>
<keyword evidence="3 7" id="KW-0812">Transmembrane</keyword>
<keyword evidence="5 7" id="KW-0472">Membrane</keyword>
<feature type="transmembrane region" description="Helical" evidence="7">
    <location>
        <begin position="311"/>
        <end position="338"/>
    </location>
</feature>
<dbReference type="InterPro" id="IPR003838">
    <property type="entry name" value="ABC3_permease_C"/>
</dbReference>
<dbReference type="RefSeq" id="WP_256131591.1">
    <property type="nucleotide sequence ID" value="NZ_JANFXK010000006.1"/>
</dbReference>
<gene>
    <name evidence="9" type="ORF">NE619_06645</name>
</gene>
<organism evidence="9 10">
    <name type="scientific">Anaerovorax odorimutans</name>
    <dbReference type="NCBI Taxonomy" id="109327"/>
    <lineage>
        <taxon>Bacteria</taxon>
        <taxon>Bacillati</taxon>
        <taxon>Bacillota</taxon>
        <taxon>Clostridia</taxon>
        <taxon>Peptostreptococcales</taxon>
        <taxon>Anaerovoracaceae</taxon>
        <taxon>Anaerovorax</taxon>
    </lineage>
</organism>
<keyword evidence="2" id="KW-1003">Cell membrane</keyword>
<comment type="similarity">
    <text evidence="6">Belongs to the ABC-4 integral membrane protein family.</text>
</comment>
<evidence type="ECO:0000256" key="4">
    <source>
        <dbReference type="ARBA" id="ARBA00022989"/>
    </source>
</evidence>
<dbReference type="Proteomes" id="UP001524502">
    <property type="component" value="Unassembled WGS sequence"/>
</dbReference>
<dbReference type="EMBL" id="JANFXK010000006">
    <property type="protein sequence ID" value="MCQ4636402.1"/>
    <property type="molecule type" value="Genomic_DNA"/>
</dbReference>
<feature type="transmembrane region" description="Helical" evidence="7">
    <location>
        <begin position="424"/>
        <end position="445"/>
    </location>
</feature>
<name>A0ABT1RMK4_9FIRM</name>
<evidence type="ECO:0000256" key="2">
    <source>
        <dbReference type="ARBA" id="ARBA00022475"/>
    </source>
</evidence>
<evidence type="ECO:0000313" key="9">
    <source>
        <dbReference type="EMBL" id="MCQ4636402.1"/>
    </source>
</evidence>